<evidence type="ECO:0000313" key="1">
    <source>
        <dbReference type="EMBL" id="SQI32404.1"/>
    </source>
</evidence>
<gene>
    <name evidence="1" type="ORF">NCTC10994_02141</name>
</gene>
<dbReference type="Proteomes" id="UP000249091">
    <property type="component" value="Chromosome 1"/>
</dbReference>
<keyword evidence="2" id="KW-1185">Reference proteome</keyword>
<name>A0A2X4X7A1_9NOCA</name>
<dbReference type="KEGG" id="rcr:NCTC10994_02141"/>
<evidence type="ECO:0000313" key="2">
    <source>
        <dbReference type="Proteomes" id="UP000249091"/>
    </source>
</evidence>
<proteinExistence type="predicted"/>
<dbReference type="STRING" id="1219011.GCA_001895045_03234"/>
<sequence length="66" mass="6977">MRLLTLLVLVWLVIGGVAGWQRGYFGDSEQNCSSLATVATTVVAGPLNYAGVNPQVECEGLPEPSQ</sequence>
<organism evidence="1 2">
    <name type="scientific">Rhodococcus coprophilus</name>
    <dbReference type="NCBI Taxonomy" id="38310"/>
    <lineage>
        <taxon>Bacteria</taxon>
        <taxon>Bacillati</taxon>
        <taxon>Actinomycetota</taxon>
        <taxon>Actinomycetes</taxon>
        <taxon>Mycobacteriales</taxon>
        <taxon>Nocardiaceae</taxon>
        <taxon>Rhodococcus</taxon>
    </lineage>
</organism>
<accession>A0A2X4X7A1</accession>
<dbReference type="EMBL" id="LS483468">
    <property type="protein sequence ID" value="SQI32404.1"/>
    <property type="molecule type" value="Genomic_DNA"/>
</dbReference>
<protein>
    <submittedName>
        <fullName evidence="1">Uncharacterized protein</fullName>
    </submittedName>
</protein>
<reference evidence="1 2" key="1">
    <citation type="submission" date="2018-06" db="EMBL/GenBank/DDBJ databases">
        <authorList>
            <consortium name="Pathogen Informatics"/>
            <person name="Doyle S."/>
        </authorList>
    </citation>
    <scope>NUCLEOTIDE SEQUENCE [LARGE SCALE GENOMIC DNA]</scope>
    <source>
        <strain evidence="1 2">NCTC10994</strain>
    </source>
</reference>
<dbReference type="RefSeq" id="WP_371836830.1">
    <property type="nucleotide sequence ID" value="NZ_JAFBBL010000001.1"/>
</dbReference>
<dbReference type="AlphaFoldDB" id="A0A2X4X7A1"/>